<keyword evidence="3 6" id="KW-0812">Transmembrane</keyword>
<evidence type="ECO:0000256" key="1">
    <source>
        <dbReference type="ARBA" id="ARBA00004651"/>
    </source>
</evidence>
<evidence type="ECO:0000256" key="6">
    <source>
        <dbReference type="PIRNR" id="PIRNR018968"/>
    </source>
</evidence>
<keyword evidence="5 6" id="KW-0472">Membrane</keyword>
<dbReference type="InterPro" id="IPR052536">
    <property type="entry name" value="ABC-4_Integral_Memb_Prot"/>
</dbReference>
<dbReference type="RefSeq" id="WP_186918388.1">
    <property type="nucleotide sequence ID" value="NZ_JACOPQ010000002.1"/>
</dbReference>
<feature type="transmembrane region" description="Helical" evidence="6">
    <location>
        <begin position="147"/>
        <end position="170"/>
    </location>
</feature>
<dbReference type="GO" id="GO:0055085">
    <property type="term" value="P:transmembrane transport"/>
    <property type="evidence" value="ECO:0007669"/>
    <property type="project" value="UniProtKB-UniRule"/>
</dbReference>
<feature type="transmembrane region" description="Helical" evidence="6">
    <location>
        <begin position="615"/>
        <end position="635"/>
    </location>
</feature>
<keyword evidence="2 6" id="KW-1003">Cell membrane</keyword>
<feature type="transmembrane region" description="Helical" evidence="6">
    <location>
        <begin position="104"/>
        <end position="127"/>
    </location>
</feature>
<keyword evidence="4 6" id="KW-1133">Transmembrane helix</keyword>
<dbReference type="PANTHER" id="PTHR46795">
    <property type="entry name" value="ABC TRANSPORTER PERMEASE-RELATED-RELATED"/>
    <property type="match status" value="1"/>
</dbReference>
<dbReference type="InterPro" id="IPR003838">
    <property type="entry name" value="ABC3_permease_C"/>
</dbReference>
<evidence type="ECO:0000256" key="2">
    <source>
        <dbReference type="ARBA" id="ARBA00022475"/>
    </source>
</evidence>
<keyword evidence="6" id="KW-0813">Transport</keyword>
<evidence type="ECO:0000259" key="7">
    <source>
        <dbReference type="Pfam" id="PF02687"/>
    </source>
</evidence>
<feature type="transmembrane region" description="Helical" evidence="6">
    <location>
        <begin position="20"/>
        <end position="41"/>
    </location>
</feature>
<organism evidence="8 9">
    <name type="scientific">Lawsonibacter faecis</name>
    <dbReference type="NCBI Taxonomy" id="2763052"/>
    <lineage>
        <taxon>Bacteria</taxon>
        <taxon>Bacillati</taxon>
        <taxon>Bacillota</taxon>
        <taxon>Clostridia</taxon>
        <taxon>Eubacteriales</taxon>
        <taxon>Oscillospiraceae</taxon>
        <taxon>Lawsonibacter</taxon>
    </lineage>
</organism>
<feature type="transmembrane region" description="Helical" evidence="6">
    <location>
        <begin position="53"/>
        <end position="73"/>
    </location>
</feature>
<accession>A0A8J6J924</accession>
<feature type="transmembrane region" description="Helical" evidence="6">
    <location>
        <begin position="232"/>
        <end position="254"/>
    </location>
</feature>
<dbReference type="InterPro" id="IPR027022">
    <property type="entry name" value="ABC_permease_BceB-typ"/>
</dbReference>
<feature type="domain" description="ABC3 transporter permease C-terminal" evidence="7">
    <location>
        <begin position="60"/>
        <end position="176"/>
    </location>
</feature>
<feature type="transmembrane region" description="Helical" evidence="6">
    <location>
        <begin position="519"/>
        <end position="543"/>
    </location>
</feature>
<comment type="caution">
    <text evidence="8">The sequence shown here is derived from an EMBL/GenBank/DDBJ whole genome shotgun (WGS) entry which is preliminary data.</text>
</comment>
<reference evidence="8" key="1">
    <citation type="submission" date="2020-08" db="EMBL/GenBank/DDBJ databases">
        <title>Genome public.</title>
        <authorList>
            <person name="Liu C."/>
            <person name="Sun Q."/>
        </authorList>
    </citation>
    <scope>NUCLEOTIDE SEQUENCE</scope>
    <source>
        <strain evidence="8">NSJ-52</strain>
    </source>
</reference>
<comment type="similarity">
    <text evidence="6">Belongs to the ABC-4 integral membrane protein family.</text>
</comment>
<dbReference type="PIRSF" id="PIRSF018968">
    <property type="entry name" value="ABC_permease_BceB"/>
    <property type="match status" value="1"/>
</dbReference>
<feature type="transmembrane region" description="Helical" evidence="6">
    <location>
        <begin position="577"/>
        <end position="603"/>
    </location>
</feature>
<dbReference type="GO" id="GO:0005886">
    <property type="term" value="C:plasma membrane"/>
    <property type="evidence" value="ECO:0007669"/>
    <property type="project" value="UniProtKB-SubCell"/>
</dbReference>
<dbReference type="EMBL" id="JACOPQ010000002">
    <property type="protein sequence ID" value="MBC5735913.1"/>
    <property type="molecule type" value="Genomic_DNA"/>
</dbReference>
<evidence type="ECO:0000313" key="8">
    <source>
        <dbReference type="EMBL" id="MBC5735913.1"/>
    </source>
</evidence>
<dbReference type="PANTHER" id="PTHR46795:SF3">
    <property type="entry name" value="ABC TRANSPORTER PERMEASE"/>
    <property type="match status" value="1"/>
</dbReference>
<name>A0A8J6J924_9FIRM</name>
<evidence type="ECO:0000256" key="3">
    <source>
        <dbReference type="ARBA" id="ARBA00022692"/>
    </source>
</evidence>
<comment type="subcellular location">
    <subcellularLocation>
        <location evidence="1 6">Cell membrane</location>
        <topology evidence="1 6">Multi-pass membrane protein</topology>
    </subcellularLocation>
</comment>
<dbReference type="Proteomes" id="UP000607645">
    <property type="component" value="Unassembled WGS sequence"/>
</dbReference>
<keyword evidence="9" id="KW-1185">Reference proteome</keyword>
<evidence type="ECO:0000256" key="4">
    <source>
        <dbReference type="ARBA" id="ARBA00022989"/>
    </source>
</evidence>
<protein>
    <submittedName>
        <fullName evidence="8">ABC transporter permease</fullName>
    </submittedName>
</protein>
<dbReference type="Pfam" id="PF02687">
    <property type="entry name" value="FtsX"/>
    <property type="match status" value="1"/>
</dbReference>
<proteinExistence type="inferred from homology"/>
<feature type="transmembrane region" description="Helical" evidence="6">
    <location>
        <begin position="275"/>
        <end position="296"/>
    </location>
</feature>
<feature type="transmembrane region" description="Helical" evidence="6">
    <location>
        <begin position="206"/>
        <end position="226"/>
    </location>
</feature>
<gene>
    <name evidence="8" type="ORF">H8S62_02655</name>
</gene>
<dbReference type="AlphaFoldDB" id="A0A8J6J924"/>
<evidence type="ECO:0000256" key="5">
    <source>
        <dbReference type="ARBA" id="ARBA00023136"/>
    </source>
</evidence>
<sequence>MTLSKLSMRNARRQAQDYLVYFVTIVMAAALVYAFNGLVFSQELLALSSMMEAMPVVIVLASILVVCIIGWLVQYTTGFMLSRRSRELGTYILIGLENRQVARLFFLENLAVGGVALVLGTLAGNLLFQALRAVTLSLFHVPYTFSFSFSLGALGLTLLYFALIYLFALFRCRRRIHTMKICDLINFDRQNEDEVIKKGRSRKRTFVVSIVFGVLGTTLLLMGNLLTGLVGAAFIIVFLYGFFLSFSSGVPAYYEKRPGKKYSGCQLLIFRSLSAKLGTMGVVMATIALLFTATLISEGSGMLFNAMFESRSGQTTCYDLFIGSGSQDEGRFDGYLEYIDAHIPVREARQYRIYQGENLQLTEYVKANANVYTDYDYDTLMRAGDYAALRAMLGYPAVTLEPGQYLIHCMSYLDGLLTGYDRPITVAGQTLKPGGVRSESFTQYLWDGNGRGFILVVPDELAEARPVSHSIYAAMTQAPVPEADYHALRAIRDEQDTRGGWYDTIFSKAAVQAEQASSYAMIVFPLYYLALVLTMVSATILTIHQLSEAGRFRRQFGLLGKLGMEAREMKRVLRRQFAIYYTMPAVPPLLISVPFLAALGGAFDPGSLSGPGQRWAIVGATLGVFFFIYLIYILMAYTSLKRSVLPAE</sequence>
<evidence type="ECO:0000313" key="9">
    <source>
        <dbReference type="Proteomes" id="UP000607645"/>
    </source>
</evidence>